<comment type="caution">
    <text evidence="3">The sequence shown here is derived from an EMBL/GenBank/DDBJ whole genome shotgun (WGS) entry which is preliminary data.</text>
</comment>
<reference evidence="3 4" key="1">
    <citation type="submission" date="2021-01" db="EMBL/GenBank/DDBJ databases">
        <title>Genome sequencing of Micromonospora fiedleri MG-37.</title>
        <authorList>
            <person name="Moreland P.E.J."/>
            <person name="Stach J.E.M."/>
        </authorList>
    </citation>
    <scope>NUCLEOTIDE SEQUENCE [LARGE SCALE GENOMIC DNA]</scope>
    <source>
        <strain evidence="3 4">MG-37</strain>
    </source>
</reference>
<protein>
    <submittedName>
        <fullName evidence="3">DUF4229 domain-containing protein</fullName>
    </submittedName>
</protein>
<dbReference type="EMBL" id="JAETXL010000004">
    <property type="protein sequence ID" value="MBL6276807.1"/>
    <property type="molecule type" value="Genomic_DNA"/>
</dbReference>
<dbReference type="InterPro" id="IPR025323">
    <property type="entry name" value="DUF4229"/>
</dbReference>
<feature type="compositionally biased region" description="Low complexity" evidence="1">
    <location>
        <begin position="76"/>
        <end position="100"/>
    </location>
</feature>
<organism evidence="3 4">
    <name type="scientific">Micromonospora fiedleri</name>
    <dbReference type="NCBI Taxonomy" id="1157498"/>
    <lineage>
        <taxon>Bacteria</taxon>
        <taxon>Bacillati</taxon>
        <taxon>Actinomycetota</taxon>
        <taxon>Actinomycetes</taxon>
        <taxon>Micromonosporales</taxon>
        <taxon>Micromonosporaceae</taxon>
        <taxon>Micromonospora</taxon>
    </lineage>
</organism>
<feature type="transmembrane region" description="Helical" evidence="2">
    <location>
        <begin position="29"/>
        <end position="48"/>
    </location>
</feature>
<dbReference type="Proteomes" id="UP000661193">
    <property type="component" value="Unassembled WGS sequence"/>
</dbReference>
<evidence type="ECO:0000313" key="4">
    <source>
        <dbReference type="Proteomes" id="UP000661193"/>
    </source>
</evidence>
<dbReference type="RefSeq" id="WP_203221960.1">
    <property type="nucleotide sequence ID" value="NZ_JAETXL010000004.1"/>
</dbReference>
<proteinExistence type="predicted"/>
<sequence>MSAAVKYTLGRVGLFAVVVAALWPVDIDIFLKLIVALLFSAALSFFLLKGWRDEMAEEMAAAAERRRAEKEQLRSALAGDDQAATGDAGTSTDRATGDAGSSTEQPGGSDSGRGPSA</sequence>
<accession>A0ABS1UKE0</accession>
<gene>
    <name evidence="3" type="ORF">JMF97_11605</name>
</gene>
<dbReference type="Pfam" id="PF14012">
    <property type="entry name" value="DUF4229"/>
    <property type="match status" value="1"/>
</dbReference>
<feature type="transmembrane region" description="Helical" evidence="2">
    <location>
        <begin position="7"/>
        <end position="23"/>
    </location>
</feature>
<keyword evidence="4" id="KW-1185">Reference proteome</keyword>
<keyword evidence="2" id="KW-0472">Membrane</keyword>
<evidence type="ECO:0000256" key="2">
    <source>
        <dbReference type="SAM" id="Phobius"/>
    </source>
</evidence>
<evidence type="ECO:0000313" key="3">
    <source>
        <dbReference type="EMBL" id="MBL6276807.1"/>
    </source>
</evidence>
<name>A0ABS1UKE0_9ACTN</name>
<evidence type="ECO:0000256" key="1">
    <source>
        <dbReference type="SAM" id="MobiDB-lite"/>
    </source>
</evidence>
<feature type="region of interest" description="Disordered" evidence="1">
    <location>
        <begin position="71"/>
        <end position="117"/>
    </location>
</feature>
<keyword evidence="2" id="KW-0812">Transmembrane</keyword>
<keyword evidence="2" id="KW-1133">Transmembrane helix</keyword>